<dbReference type="Pfam" id="PF20518">
    <property type="entry name" value="Apc1_MidN"/>
    <property type="match status" value="1"/>
</dbReference>
<dbReference type="GO" id="GO:0060090">
    <property type="term" value="F:molecular adaptor activity"/>
    <property type="evidence" value="ECO:0007669"/>
    <property type="project" value="TreeGrafter"/>
</dbReference>
<dbReference type="GO" id="GO:0007091">
    <property type="term" value="P:metaphase/anaphase transition of mitotic cell cycle"/>
    <property type="evidence" value="ECO:0007669"/>
    <property type="project" value="TreeGrafter"/>
</dbReference>
<proteinExistence type="evidence at transcript level"/>
<keyword evidence="3" id="KW-0677">Repeat</keyword>
<dbReference type="FunFam" id="1.25.10.10:FF:000302">
    <property type="entry name" value="Anaphase-promoting complex subunit 1"/>
    <property type="match status" value="1"/>
</dbReference>
<sequence length="1878" mass="214246">SQGREFIPRGRQKHHEPARLITSLSDNALLQKMQNVYISTEDNHNEFYIIKEVQYNEYENSNNMPSFFNEGNVNAEEELYVNGNIAIWSKGLVSSNFSTPHIRLTTETPIKFAFFCSGSFFNQDDNKQINKINITSTNKNSAGICLIDSMYLSIYCDNGNSYVSRMECLIANVWSTQLGFLLEKEPSNSFITSDTIHMPRLFSLIHPLDEISPVLIKINDITGYFTESDYKILFASDETFLLILIDTRCNRHCIFKLRHATEDEIDFVGSNELNLTTLNATNNSSGYYNVTPQSIYKKKLLSKQSTNKINSTVSSQLEKIFHTNNDTSNATLNRPHISATHLNRLQSTFRESISLQDVRKIEQNDTSKPIIPELCLEQLWVDNNLEVPNLNDIGSAGFIHTDLIGHTYLGYLLKKTYKLCLVKVDKFDQANPNVIGKISNDIPAKDVVCLKKMNMIVVLAPCGTVMLYSGYNLIGKVHVAGILSSFITSNSINTSLTSPFPRRSSLLPTVSIQQESSSFDDELHMLSPVQPLPSKYIHLNNCQQIRDPIGNKITLVFADDKMFRICLPLMTECQLVSKCLITLTRILSTDVAHSVLIKWYATRNVPGSYDFCREKEWLTLTKFLLQLFGRSHIDNEINCNQLTSAEIPKKRRKSKTCLGTNDDWEYVCNYSINTSNEKPIEENGYNSEALLFTFMFEIFYTFHLLYEDMKLDCTLQNDVKLLAEFLYQIALDLKLVKYQLHYFLDFPDLLHKMSAIYIANNDLHKINKLISSHQTVPNIFEYFYNIISKPNDYHEIYPCIYNINNQSRNIIAIISFLYRTRCLNEFIKSYFTNVIEFIYDNDFELDTEKTIAKITIDILLKKNLTRNKIASLPVSINYAICQYLEMCRMFPINENNPNVFNLLLRSELHANSIYGSYNNIKGVKENSLSSINRKKSACLFKSEIKTEENGMEDTDTKLLKLRFPNDLRVKDVQTFLNSSQPALIDIKQAPNISDHEFIEEQEKQLYSLCTRTMALPIGRGMFTLRTITPTSTQSLTVPKLCLTGKEIHRGATIEIQQIEIPANMNMWPNFHNGVAAGLKICPESLDIDSTWITYNKPKGMSEITTEHAGFLMALGLNEHLKKLSFMSIYEYLVKCDEITSLGLLLGISAAHRGTMDAKTTKMLSVHIEALLPPTAVELDIPQNTQIAALMGIGLVYQGTAKRHIAEVLLQEIGRPPGPEMENYVERESYSLTAGIALGLVGLGQGEKSTSLRDLAIPDTLHYYMIGGNKRPLSGSQKEKYKLPSFQIKEGEAVNLDITAPGATLALGLMYFGSKNQAISNWMKPPDTTYLLDLIRPDLLLLRILAKNLVMWDDIECTTEWAYNQVPCSLTDIIKKRSQQGDNFQTIDHEAQCQAYCNIICGAAISIGLRYTGTADETAFDTLYQILNYFLNISGNQVGEFAGKQTIENCIMMVLLSLSLVFVGTGDIRILRCIRMLRSRIGPANNHVTYGSHMAVHMALGFLFLGAGRFTLSRTPEAIAVLICSIFPKFPTHSNDNRYHLQAFRHLYVLAIEPRLFLPRDIDTGQLSVCEISYQTKNYRNSVKTLAPCMLPELDTLKFIKIIDDSFWPIYYDKNNWNSLRNILKLCECVNIKKRAGCLSYIEDPKRLKSLLTQTLTTDKYNAWKIDPKILLEFSNSYQIKNHIQKYLLATENSIIESFKTTQISDEEQELIQLLILQTCFSLTYDKMHGLSVYISLVNFIRNINTVTTYDIWQFGILESILDRQKPSTPNNWILSVDILHSLIYKMKSVMDGIRNKNMYMLHKCIKSDLRELSNVCSATLNELTKIIIFYKLEFIFNMDLNMLENDKEINIIFVKKLREYNIDLKAIECVISILSGKL</sequence>
<dbReference type="GO" id="GO:0070979">
    <property type="term" value="P:protein K11-linked ubiquitination"/>
    <property type="evidence" value="ECO:0007669"/>
    <property type="project" value="TreeGrafter"/>
</dbReference>
<keyword evidence="4" id="KW-0498">Mitosis</keyword>
<dbReference type="Pfam" id="PF21282">
    <property type="entry name" value="APC1_3rd"/>
    <property type="match status" value="1"/>
</dbReference>
<dbReference type="InterPro" id="IPR011989">
    <property type="entry name" value="ARM-like"/>
</dbReference>
<dbReference type="Gene3D" id="1.25.10.10">
    <property type="entry name" value="Leucine-rich Repeat Variant"/>
    <property type="match status" value="2"/>
</dbReference>
<evidence type="ECO:0000256" key="3">
    <source>
        <dbReference type="ARBA" id="ARBA00022737"/>
    </source>
</evidence>
<evidence type="ECO:0000259" key="6">
    <source>
        <dbReference type="Pfam" id="PF20518"/>
    </source>
</evidence>
<dbReference type="GO" id="GO:0031145">
    <property type="term" value="P:anaphase-promoting complex-dependent catabolic process"/>
    <property type="evidence" value="ECO:0007669"/>
    <property type="project" value="TreeGrafter"/>
</dbReference>
<feature type="domain" description="Anaphase-promoting complex subunit 1 middle" evidence="6">
    <location>
        <begin position="685"/>
        <end position="815"/>
    </location>
</feature>
<dbReference type="InterPro" id="IPR046794">
    <property type="entry name" value="Apc1_MidN"/>
</dbReference>
<dbReference type="GO" id="GO:0051301">
    <property type="term" value="P:cell division"/>
    <property type="evidence" value="ECO:0007669"/>
    <property type="project" value="UniProtKB-KW"/>
</dbReference>
<evidence type="ECO:0000313" key="8">
    <source>
        <dbReference type="EMBL" id="JAB57640.1"/>
    </source>
</evidence>
<evidence type="ECO:0000256" key="5">
    <source>
        <dbReference type="ARBA" id="ARBA00023306"/>
    </source>
</evidence>
<dbReference type="InterPro" id="IPR024990">
    <property type="entry name" value="Apc1"/>
</dbReference>
<accession>W4VRJ4</accession>
<feature type="non-terminal residue" evidence="8">
    <location>
        <position position="1"/>
    </location>
</feature>
<evidence type="ECO:0000256" key="4">
    <source>
        <dbReference type="ARBA" id="ARBA00022776"/>
    </source>
</evidence>
<dbReference type="GO" id="GO:0005680">
    <property type="term" value="C:anaphase-promoting complex"/>
    <property type="evidence" value="ECO:0007669"/>
    <property type="project" value="InterPro"/>
</dbReference>
<evidence type="ECO:0000256" key="2">
    <source>
        <dbReference type="ARBA" id="ARBA00022618"/>
    </source>
</evidence>
<keyword evidence="5" id="KW-0131">Cell cycle</keyword>
<comment type="similarity">
    <text evidence="1">Belongs to the APC1 family.</text>
</comment>
<dbReference type="InterPro" id="IPR048971">
    <property type="entry name" value="Apc1_3rd"/>
</dbReference>
<reference evidence="8" key="1">
    <citation type="journal article" date="2014" name="Insect Biochem. Mol. Biol.">
        <title>An insight into the sialome of the frog biting fly, Corethrella appendiculata.</title>
        <authorList>
            <person name="Ribeiro J.M.C."/>
            <person name="Chagas A.C."/>
            <person name="Pham V.M."/>
            <person name="Lounibos L.P."/>
            <person name="Calvo E."/>
        </authorList>
    </citation>
    <scope>NUCLEOTIDE SEQUENCE</scope>
    <source>
        <tissue evidence="8">Salivary glands</tissue>
    </source>
</reference>
<organism evidence="8">
    <name type="scientific">Corethrella appendiculata</name>
    <dbReference type="NCBI Taxonomy" id="1370023"/>
    <lineage>
        <taxon>Eukaryota</taxon>
        <taxon>Metazoa</taxon>
        <taxon>Ecdysozoa</taxon>
        <taxon>Arthropoda</taxon>
        <taxon>Hexapoda</taxon>
        <taxon>Insecta</taxon>
        <taxon>Pterygota</taxon>
        <taxon>Neoptera</taxon>
        <taxon>Endopterygota</taxon>
        <taxon>Diptera</taxon>
        <taxon>Nematocera</taxon>
        <taxon>Culicoidea</taxon>
        <taxon>Chaoboridae</taxon>
        <taxon>Corethrella</taxon>
    </lineage>
</organism>
<dbReference type="PANTHER" id="PTHR12827">
    <property type="entry name" value="MEIOTIC CHECKPOINT REGULATOR TSG24 FAMILY MEMBER"/>
    <property type="match status" value="1"/>
</dbReference>
<evidence type="ECO:0000259" key="7">
    <source>
        <dbReference type="Pfam" id="PF21282"/>
    </source>
</evidence>
<keyword evidence="2" id="KW-0132">Cell division</keyword>
<dbReference type="EMBL" id="GANO01002231">
    <property type="protein sequence ID" value="JAB57640.1"/>
    <property type="molecule type" value="mRNA"/>
</dbReference>
<dbReference type="PANTHER" id="PTHR12827:SF3">
    <property type="entry name" value="ANAPHASE-PROMOTING COMPLEX SUBUNIT 1"/>
    <property type="match status" value="1"/>
</dbReference>
<evidence type="ECO:0000256" key="1">
    <source>
        <dbReference type="ARBA" id="ARBA00010547"/>
    </source>
</evidence>
<protein>
    <submittedName>
        <fullName evidence="8">Putative anaphase-promoting complex apc subunit 1 meiotic check point regulator/tsg24</fullName>
    </submittedName>
</protein>
<feature type="domain" description="Anaphase-promoting complex subunit 1 beta-sandwich" evidence="7">
    <location>
        <begin position="1554"/>
        <end position="1634"/>
    </location>
</feature>
<name>W4VRJ4_9DIPT</name>